<gene>
    <name evidence="1" type="ORF">BV912_06765</name>
</gene>
<dbReference type="Pfam" id="PF06041">
    <property type="entry name" value="DUF924"/>
    <property type="match status" value="1"/>
</dbReference>
<protein>
    <recommendedName>
        <fullName evidence="3">DUF924 domain-containing protein</fullName>
    </recommendedName>
</protein>
<dbReference type="InterPro" id="IPR011990">
    <property type="entry name" value="TPR-like_helical_dom_sf"/>
</dbReference>
<dbReference type="AlphaFoldDB" id="A0A1X3DHY4"/>
<dbReference type="Gene3D" id="1.20.58.320">
    <property type="entry name" value="TPR-like"/>
    <property type="match status" value="1"/>
</dbReference>
<reference evidence="2" key="1">
    <citation type="submission" date="2017-01" db="EMBL/GenBank/DDBJ databases">
        <authorList>
            <person name="Mah S.A."/>
            <person name="Swanson W.J."/>
            <person name="Moy G.W."/>
            <person name="Vacquier V.D."/>
        </authorList>
    </citation>
    <scope>NUCLEOTIDE SEQUENCE [LARGE SCALE GENOMIC DNA]</scope>
    <source>
        <strain evidence="2">124861</strain>
    </source>
</reference>
<organism evidence="1 2">
    <name type="scientific">Neisseria dumasiana</name>
    <dbReference type="NCBI Taxonomy" id="1931275"/>
    <lineage>
        <taxon>Bacteria</taxon>
        <taxon>Pseudomonadati</taxon>
        <taxon>Pseudomonadota</taxon>
        <taxon>Betaproteobacteria</taxon>
        <taxon>Neisseriales</taxon>
        <taxon>Neisseriaceae</taxon>
        <taxon>Neisseria</taxon>
    </lineage>
</organism>
<dbReference type="Gene3D" id="1.25.40.10">
    <property type="entry name" value="Tetratricopeptide repeat domain"/>
    <property type="match status" value="1"/>
</dbReference>
<evidence type="ECO:0000313" key="1">
    <source>
        <dbReference type="EMBL" id="OSI21305.1"/>
    </source>
</evidence>
<dbReference type="SUPFAM" id="SSF48452">
    <property type="entry name" value="TPR-like"/>
    <property type="match status" value="1"/>
</dbReference>
<dbReference type="Proteomes" id="UP000193303">
    <property type="component" value="Unassembled WGS sequence"/>
</dbReference>
<accession>A0A1X3DHY4</accession>
<dbReference type="EMBL" id="MTAB01000012">
    <property type="protein sequence ID" value="OSI21305.1"/>
    <property type="molecule type" value="Genomic_DNA"/>
</dbReference>
<comment type="caution">
    <text evidence="1">The sequence shown here is derived from an EMBL/GenBank/DDBJ whole genome shotgun (WGS) entry which is preliminary data.</text>
</comment>
<dbReference type="InterPro" id="IPR010323">
    <property type="entry name" value="DUF924"/>
</dbReference>
<name>A0A1X3DHY4_9NEIS</name>
<dbReference type="OrthoDB" id="7593450at2"/>
<evidence type="ECO:0000313" key="2">
    <source>
        <dbReference type="Proteomes" id="UP000193303"/>
    </source>
</evidence>
<proteinExistence type="predicted"/>
<sequence>MMKPQTVLEFWFDEQNRPYWFSGNDEFDAQIRSRFADIWQQAVYSELDGWRETLHGRLAEIIVLDQFSRNLFRNSPIAFAQDNMAVALAQEAVRQPGFEEMEPSERHFMLMPLMHSESRAIHEQALVWFERYTTPHALEFEIKHKVIIDRFGRYPHRNAVLGRESTEEEIAFLQEPGSSF</sequence>
<evidence type="ECO:0008006" key="3">
    <source>
        <dbReference type="Google" id="ProtNLM"/>
    </source>
</evidence>
<dbReference type="STRING" id="1931275.BV914_07170"/>